<protein>
    <submittedName>
        <fullName evidence="2">Uncharacterized protein</fullName>
    </submittedName>
</protein>
<sequence>DGGTESIGELRLLRDGPAKCEDECSGLSYESPDDGSDVVGG</sequence>
<accession>A0A699X3L8</accession>
<feature type="non-terminal residue" evidence="2">
    <location>
        <position position="1"/>
    </location>
</feature>
<feature type="compositionally biased region" description="Acidic residues" evidence="1">
    <location>
        <begin position="31"/>
        <end position="41"/>
    </location>
</feature>
<evidence type="ECO:0000256" key="1">
    <source>
        <dbReference type="SAM" id="MobiDB-lite"/>
    </source>
</evidence>
<reference evidence="2" key="1">
    <citation type="journal article" date="2019" name="Sci. Rep.">
        <title>Draft genome of Tanacetum cinerariifolium, the natural source of mosquito coil.</title>
        <authorList>
            <person name="Yamashiro T."/>
            <person name="Shiraishi A."/>
            <person name="Satake H."/>
            <person name="Nakayama K."/>
        </authorList>
    </citation>
    <scope>NUCLEOTIDE SEQUENCE</scope>
</reference>
<evidence type="ECO:0000313" key="2">
    <source>
        <dbReference type="EMBL" id="GFD54375.1"/>
    </source>
</evidence>
<name>A0A699X3L8_TANCI</name>
<proteinExistence type="predicted"/>
<dbReference type="EMBL" id="BKCJ011805197">
    <property type="protein sequence ID" value="GFD54375.1"/>
    <property type="molecule type" value="Genomic_DNA"/>
</dbReference>
<feature type="region of interest" description="Disordered" evidence="1">
    <location>
        <begin position="21"/>
        <end position="41"/>
    </location>
</feature>
<comment type="caution">
    <text evidence="2">The sequence shown here is derived from an EMBL/GenBank/DDBJ whole genome shotgun (WGS) entry which is preliminary data.</text>
</comment>
<gene>
    <name evidence="2" type="ORF">Tci_926344</name>
</gene>
<dbReference type="AlphaFoldDB" id="A0A699X3L8"/>
<organism evidence="2">
    <name type="scientific">Tanacetum cinerariifolium</name>
    <name type="common">Dalmatian daisy</name>
    <name type="synonym">Chrysanthemum cinerariifolium</name>
    <dbReference type="NCBI Taxonomy" id="118510"/>
    <lineage>
        <taxon>Eukaryota</taxon>
        <taxon>Viridiplantae</taxon>
        <taxon>Streptophyta</taxon>
        <taxon>Embryophyta</taxon>
        <taxon>Tracheophyta</taxon>
        <taxon>Spermatophyta</taxon>
        <taxon>Magnoliopsida</taxon>
        <taxon>eudicotyledons</taxon>
        <taxon>Gunneridae</taxon>
        <taxon>Pentapetalae</taxon>
        <taxon>asterids</taxon>
        <taxon>campanulids</taxon>
        <taxon>Asterales</taxon>
        <taxon>Asteraceae</taxon>
        <taxon>Asteroideae</taxon>
        <taxon>Anthemideae</taxon>
        <taxon>Anthemidinae</taxon>
        <taxon>Tanacetum</taxon>
    </lineage>
</organism>